<dbReference type="AlphaFoldDB" id="A0A8C6UHF9"/>
<evidence type="ECO:0000256" key="4">
    <source>
        <dbReference type="SAM" id="Coils"/>
    </source>
</evidence>
<dbReference type="InterPro" id="IPR006703">
    <property type="entry name" value="G_AIG1"/>
</dbReference>
<dbReference type="SUPFAM" id="SSF52540">
    <property type="entry name" value="P-loop containing nucleoside triphosphate hydrolases"/>
    <property type="match status" value="1"/>
</dbReference>
<dbReference type="PROSITE" id="PS51720">
    <property type="entry name" value="G_AIG1"/>
    <property type="match status" value="1"/>
</dbReference>
<sequence length="247" mass="27866">MASLPSPSPRPAVDHVPLSPPSELRLVLLGRKGVGKSAAGNTILGAGFEFGKPTEECIKRRADVDGMKVTVIDTPGWEWYYPLNSTPDWVRRETLRSVTLCPPGPHAVLLLIRSESHVREHLELLGDDIWRYTILLFTHCDQLREGVSIEQHIQKGGKGLQTLLEKCRGRYHTLSNSNGLQNPTHVTELLEKVEKMAATNRCEAFSGLVQEVATLSRQRNEKQYQRLKELQDKMLRLELKEAEVKET</sequence>
<dbReference type="Pfam" id="PF04548">
    <property type="entry name" value="AIG1"/>
    <property type="match status" value="1"/>
</dbReference>
<name>A0A8C6UHF9_9GOBI</name>
<dbReference type="FunFam" id="3.40.50.300:FF:002274">
    <property type="entry name" value="Si:dkeyp-69e1.8"/>
    <property type="match status" value="1"/>
</dbReference>
<keyword evidence="4" id="KW-0175">Coiled coil</keyword>
<evidence type="ECO:0000256" key="2">
    <source>
        <dbReference type="ARBA" id="ARBA00022741"/>
    </source>
</evidence>
<evidence type="ECO:0000259" key="5">
    <source>
        <dbReference type="PROSITE" id="PS51720"/>
    </source>
</evidence>
<feature type="coiled-coil region" evidence="4">
    <location>
        <begin position="220"/>
        <end position="247"/>
    </location>
</feature>
<keyword evidence="7" id="KW-1185">Reference proteome</keyword>
<reference evidence="6" key="1">
    <citation type="submission" date="2025-08" db="UniProtKB">
        <authorList>
            <consortium name="Ensembl"/>
        </authorList>
    </citation>
    <scope>IDENTIFICATION</scope>
</reference>
<comment type="similarity">
    <text evidence="1">Belongs to the TRAFAC class TrmE-Era-EngA-EngB-Septin-like GTPase superfamily. AIG1/Toc34/Toc159-like paraseptin GTPase family. IAN subfamily.</text>
</comment>
<dbReference type="Proteomes" id="UP000694523">
    <property type="component" value="Unplaced"/>
</dbReference>
<dbReference type="Gene3D" id="3.40.50.300">
    <property type="entry name" value="P-loop containing nucleotide triphosphate hydrolases"/>
    <property type="match status" value="1"/>
</dbReference>
<feature type="domain" description="AIG1-type G" evidence="5">
    <location>
        <begin position="21"/>
        <end position="214"/>
    </location>
</feature>
<reference evidence="6" key="2">
    <citation type="submission" date="2025-09" db="UniProtKB">
        <authorList>
            <consortium name="Ensembl"/>
        </authorList>
    </citation>
    <scope>IDENTIFICATION</scope>
</reference>
<evidence type="ECO:0000313" key="6">
    <source>
        <dbReference type="Ensembl" id="ENSNMLP00000034693.1"/>
    </source>
</evidence>
<dbReference type="Ensembl" id="ENSNMLT00000038645.1">
    <property type="protein sequence ID" value="ENSNMLP00000034693.1"/>
    <property type="gene ID" value="ENSNMLG00000021572.1"/>
</dbReference>
<evidence type="ECO:0000256" key="3">
    <source>
        <dbReference type="ARBA" id="ARBA00023134"/>
    </source>
</evidence>
<dbReference type="InterPro" id="IPR027417">
    <property type="entry name" value="P-loop_NTPase"/>
</dbReference>
<proteinExistence type="inferred from homology"/>
<protein>
    <recommendedName>
        <fullName evidence="5">AIG1-type G domain-containing protein</fullName>
    </recommendedName>
</protein>
<dbReference type="PANTHER" id="PTHR10903:SF148">
    <property type="entry name" value="LEUCINE-RICH REPEAT-CONTAINING PROTEIN DDB_G0290503"/>
    <property type="match status" value="1"/>
</dbReference>
<organism evidence="6 7">
    <name type="scientific">Neogobius melanostomus</name>
    <name type="common">round goby</name>
    <dbReference type="NCBI Taxonomy" id="47308"/>
    <lineage>
        <taxon>Eukaryota</taxon>
        <taxon>Metazoa</taxon>
        <taxon>Chordata</taxon>
        <taxon>Craniata</taxon>
        <taxon>Vertebrata</taxon>
        <taxon>Euteleostomi</taxon>
        <taxon>Actinopterygii</taxon>
        <taxon>Neopterygii</taxon>
        <taxon>Teleostei</taxon>
        <taxon>Neoteleostei</taxon>
        <taxon>Acanthomorphata</taxon>
        <taxon>Gobiaria</taxon>
        <taxon>Gobiiformes</taxon>
        <taxon>Gobioidei</taxon>
        <taxon>Gobiidae</taxon>
        <taxon>Benthophilinae</taxon>
        <taxon>Neogobiini</taxon>
        <taxon>Neogobius</taxon>
    </lineage>
</organism>
<dbReference type="GO" id="GO:0005525">
    <property type="term" value="F:GTP binding"/>
    <property type="evidence" value="ECO:0007669"/>
    <property type="project" value="UniProtKB-KW"/>
</dbReference>
<keyword evidence="3" id="KW-0342">GTP-binding</keyword>
<accession>A0A8C6UHF9</accession>
<evidence type="ECO:0000256" key="1">
    <source>
        <dbReference type="ARBA" id="ARBA00008535"/>
    </source>
</evidence>
<evidence type="ECO:0000313" key="7">
    <source>
        <dbReference type="Proteomes" id="UP000694523"/>
    </source>
</evidence>
<dbReference type="PANTHER" id="PTHR10903">
    <property type="entry name" value="GTPASE, IMAP FAMILY MEMBER-RELATED"/>
    <property type="match status" value="1"/>
</dbReference>
<keyword evidence="2" id="KW-0547">Nucleotide-binding</keyword>
<dbReference type="InterPro" id="IPR045058">
    <property type="entry name" value="GIMA/IAN/Toc"/>
</dbReference>